<name>A0A0D2WT49_CAPO3</name>
<evidence type="ECO:0000256" key="1">
    <source>
        <dbReference type="SAM" id="MobiDB-lite"/>
    </source>
</evidence>
<reference evidence="3" key="1">
    <citation type="submission" date="2011-02" db="EMBL/GenBank/DDBJ databases">
        <title>The Genome Sequence of Capsaspora owczarzaki ATCC 30864.</title>
        <authorList>
            <person name="Russ C."/>
            <person name="Cuomo C."/>
            <person name="Burger G."/>
            <person name="Gray M.W."/>
            <person name="Holland P.W.H."/>
            <person name="King N."/>
            <person name="Lang F.B.F."/>
            <person name="Roger A.J."/>
            <person name="Ruiz-Trillo I."/>
            <person name="Young S.K."/>
            <person name="Zeng Q."/>
            <person name="Gargeya S."/>
            <person name="Alvarado L."/>
            <person name="Berlin A."/>
            <person name="Chapman S.B."/>
            <person name="Chen Z."/>
            <person name="Freedman E."/>
            <person name="Gellesch M."/>
            <person name="Goldberg J."/>
            <person name="Griggs A."/>
            <person name="Gujja S."/>
            <person name="Heilman E."/>
            <person name="Heiman D."/>
            <person name="Howarth C."/>
            <person name="Mehta T."/>
            <person name="Neiman D."/>
            <person name="Pearson M."/>
            <person name="Roberts A."/>
            <person name="Saif S."/>
            <person name="Shea T."/>
            <person name="Shenoy N."/>
            <person name="Sisk P."/>
            <person name="Stolte C."/>
            <person name="Sykes S."/>
            <person name="White J."/>
            <person name="Yandava C."/>
            <person name="Haas B."/>
            <person name="Nusbaum C."/>
            <person name="Birren B."/>
        </authorList>
    </citation>
    <scope>NUCLEOTIDE SEQUENCE</scope>
    <source>
        <strain evidence="3">ATCC 30864</strain>
    </source>
</reference>
<gene>
    <name evidence="2" type="ORF">CAOG_009841</name>
</gene>
<evidence type="ECO:0000313" key="3">
    <source>
        <dbReference type="Proteomes" id="UP000008743"/>
    </source>
</evidence>
<dbReference type="EMBL" id="KE346367">
    <property type="protein sequence ID" value="KJE94753.1"/>
    <property type="molecule type" value="Genomic_DNA"/>
</dbReference>
<dbReference type="AlphaFoldDB" id="A0A0D2WT49"/>
<proteinExistence type="predicted"/>
<keyword evidence="3" id="KW-1185">Reference proteome</keyword>
<accession>A0A0D2WT49</accession>
<protein>
    <submittedName>
        <fullName evidence="2">Uncharacterized protein</fullName>
    </submittedName>
</protein>
<sequence>MSTWSSLSMAIRLRSASTAAAVTEPWATSSGAPSISAASCARSVVMDGSAPFVHPSAAADRAAALVASANDTPSLPLKLLRLPVLSVPPDDRRILRARRRVPSAWDAASASKLLAGSVSSVSTDSLELPAKDASLPSN</sequence>
<organism evidence="2 3">
    <name type="scientific">Capsaspora owczarzaki (strain ATCC 30864)</name>
    <dbReference type="NCBI Taxonomy" id="595528"/>
    <lineage>
        <taxon>Eukaryota</taxon>
        <taxon>Filasterea</taxon>
        <taxon>Capsaspora</taxon>
    </lineage>
</organism>
<evidence type="ECO:0000313" key="2">
    <source>
        <dbReference type="EMBL" id="KJE94753.1"/>
    </source>
</evidence>
<feature type="region of interest" description="Disordered" evidence="1">
    <location>
        <begin position="117"/>
        <end position="138"/>
    </location>
</feature>
<dbReference type="InParanoid" id="A0A0D2WT49"/>
<dbReference type="Proteomes" id="UP000008743">
    <property type="component" value="Unassembled WGS sequence"/>
</dbReference>